<organism evidence="3">
    <name type="scientific">Volvox carteri f. nagariensis</name>
    <dbReference type="NCBI Taxonomy" id="3068"/>
    <lineage>
        <taxon>Eukaryota</taxon>
        <taxon>Viridiplantae</taxon>
        <taxon>Chlorophyta</taxon>
        <taxon>core chlorophytes</taxon>
        <taxon>Chlorophyceae</taxon>
        <taxon>CS clade</taxon>
        <taxon>Chlamydomonadales</taxon>
        <taxon>Volvocaceae</taxon>
        <taxon>Volvox</taxon>
    </lineage>
</organism>
<dbReference type="GeneID" id="9627552"/>
<feature type="compositionally biased region" description="Pro residues" evidence="1">
    <location>
        <begin position="180"/>
        <end position="195"/>
    </location>
</feature>
<evidence type="ECO:0000256" key="1">
    <source>
        <dbReference type="SAM" id="MobiDB-lite"/>
    </source>
</evidence>
<protein>
    <submittedName>
        <fullName evidence="2">Uncharacterized protein</fullName>
    </submittedName>
</protein>
<evidence type="ECO:0000313" key="3">
    <source>
        <dbReference type="Proteomes" id="UP000001058"/>
    </source>
</evidence>
<dbReference type="RefSeq" id="XP_002952890.1">
    <property type="nucleotide sequence ID" value="XM_002952844.1"/>
</dbReference>
<proteinExistence type="predicted"/>
<dbReference type="InParanoid" id="D8U2I2"/>
<dbReference type="KEGG" id="vcn:VOLCADRAFT_93588"/>
<dbReference type="AlphaFoldDB" id="D8U2I2"/>
<feature type="region of interest" description="Disordered" evidence="1">
    <location>
        <begin position="1"/>
        <end position="33"/>
    </location>
</feature>
<evidence type="ECO:0000313" key="2">
    <source>
        <dbReference type="EMBL" id="EFJ46140.1"/>
    </source>
</evidence>
<keyword evidence="3" id="KW-1185">Reference proteome</keyword>
<feature type="region of interest" description="Disordered" evidence="1">
    <location>
        <begin position="176"/>
        <end position="195"/>
    </location>
</feature>
<reference evidence="2 3" key="1">
    <citation type="journal article" date="2010" name="Science">
        <title>Genomic analysis of organismal complexity in the multicellular green alga Volvox carteri.</title>
        <authorList>
            <person name="Prochnik S.E."/>
            <person name="Umen J."/>
            <person name="Nedelcu A.M."/>
            <person name="Hallmann A."/>
            <person name="Miller S.M."/>
            <person name="Nishii I."/>
            <person name="Ferris P."/>
            <person name="Kuo A."/>
            <person name="Mitros T."/>
            <person name="Fritz-Laylin L.K."/>
            <person name="Hellsten U."/>
            <person name="Chapman J."/>
            <person name="Simakov O."/>
            <person name="Rensing S.A."/>
            <person name="Terry A."/>
            <person name="Pangilinan J."/>
            <person name="Kapitonov V."/>
            <person name="Jurka J."/>
            <person name="Salamov A."/>
            <person name="Shapiro H."/>
            <person name="Schmutz J."/>
            <person name="Grimwood J."/>
            <person name="Lindquist E."/>
            <person name="Lucas S."/>
            <person name="Grigoriev I.V."/>
            <person name="Schmitt R."/>
            <person name="Kirk D."/>
            <person name="Rokhsar D.S."/>
        </authorList>
    </citation>
    <scope>NUCLEOTIDE SEQUENCE [LARGE SCALE GENOMIC DNA]</scope>
    <source>
        <strain evidence="3">f. Nagariensis / Eve</strain>
    </source>
</reference>
<dbReference type="EMBL" id="GL378353">
    <property type="protein sequence ID" value="EFJ46140.1"/>
    <property type="molecule type" value="Genomic_DNA"/>
</dbReference>
<gene>
    <name evidence="2" type="ORF">VOLCADRAFT_93588</name>
</gene>
<name>D8U2I2_VOLCA</name>
<dbReference type="Proteomes" id="UP000001058">
    <property type="component" value="Unassembled WGS sequence"/>
</dbReference>
<sequence>MHKGGSNRGLHQLILQDEDEDSSASPPCRFGKRGMQKNPRHVAALRCCSVAVPWSLENLCRRFQVGIEGVTSQVSDSEVFSEVPLCRHSWVTEPGALSAAAPSRSRHESGDSATKALFFNRILDAGRERLVALSMFVIVYDALAPRGGFASFGDFSVHAAYPVSWCPHNLLAQGRNLSSPAPPSSDPPSPPSLLN</sequence>
<accession>D8U2I2</accession>